<feature type="region of interest" description="Disordered" evidence="2">
    <location>
        <begin position="1"/>
        <end position="21"/>
    </location>
</feature>
<dbReference type="RefSeq" id="WP_148700209.1">
    <property type="nucleotide sequence ID" value="NZ_CP007174.1"/>
</dbReference>
<evidence type="ECO:0000313" key="4">
    <source>
        <dbReference type="Proteomes" id="UP000028194"/>
    </source>
</evidence>
<name>A0A075MQF1_9ARCH</name>
<evidence type="ECO:0000256" key="1">
    <source>
        <dbReference type="SAM" id="Coils"/>
    </source>
</evidence>
<dbReference type="STRING" id="1459636.NTE_01370"/>
<protein>
    <submittedName>
        <fullName evidence="3">Uncharacterized protein</fullName>
    </submittedName>
</protein>
<evidence type="ECO:0000256" key="2">
    <source>
        <dbReference type="SAM" id="MobiDB-lite"/>
    </source>
</evidence>
<keyword evidence="1" id="KW-0175">Coiled coil</keyword>
<reference evidence="3 4" key="1">
    <citation type="journal article" date="2014" name="PLoS ONE">
        <title>Genome Sequence of Candidatus Nitrososphaera evergladensis from Group I.1b Enriched from Everglades Soil Reveals Novel Genomic Features of the Ammonia-Oxidizing Archaea.</title>
        <authorList>
            <person name="Zhalnina K.V."/>
            <person name="Dias R."/>
            <person name="Leonard M.T."/>
            <person name="Dorr de Quadros P."/>
            <person name="Camargo F.A."/>
            <person name="Drew J.C."/>
            <person name="Farmerie W.G."/>
            <person name="Daroub S.H."/>
            <person name="Triplett E.W."/>
        </authorList>
    </citation>
    <scope>NUCLEOTIDE SEQUENCE [LARGE SCALE GENOMIC DNA]</scope>
    <source>
        <strain evidence="3 4">SR1</strain>
    </source>
</reference>
<proteinExistence type="predicted"/>
<evidence type="ECO:0000313" key="3">
    <source>
        <dbReference type="EMBL" id="AIF83438.1"/>
    </source>
</evidence>
<accession>A0A075MQF1</accession>
<organism evidence="3 4">
    <name type="scientific">Candidatus Nitrososphaera evergladensis SR1</name>
    <dbReference type="NCBI Taxonomy" id="1459636"/>
    <lineage>
        <taxon>Archaea</taxon>
        <taxon>Nitrososphaerota</taxon>
        <taxon>Nitrososphaeria</taxon>
        <taxon>Nitrososphaerales</taxon>
        <taxon>Nitrososphaeraceae</taxon>
        <taxon>Nitrososphaera</taxon>
    </lineage>
</organism>
<dbReference type="Proteomes" id="UP000028194">
    <property type="component" value="Chromosome"/>
</dbReference>
<dbReference type="GeneID" id="41597167"/>
<dbReference type="EMBL" id="CP007174">
    <property type="protein sequence ID" value="AIF83438.1"/>
    <property type="molecule type" value="Genomic_DNA"/>
</dbReference>
<dbReference type="AlphaFoldDB" id="A0A075MQF1"/>
<sequence>MIDKMEELNHKHVEDEMAKGRNPDESIVMQVNEMYRLLLRGWLRSEKELLEVEERIRELEKKSRKQNTTRKKRKK</sequence>
<dbReference type="KEGG" id="nev:NTE_01370"/>
<dbReference type="HOGENOM" id="CLU_2662140_0_0_2"/>
<gene>
    <name evidence="3" type="ORF">NTE_01370</name>
</gene>
<keyword evidence="4" id="KW-1185">Reference proteome</keyword>
<feature type="coiled-coil region" evidence="1">
    <location>
        <begin position="42"/>
        <end position="69"/>
    </location>
</feature>